<dbReference type="RefSeq" id="WP_307636625.1">
    <property type="nucleotide sequence ID" value="NZ_JAUSRR010000003.1"/>
</dbReference>
<dbReference type="InterPro" id="IPR027417">
    <property type="entry name" value="P-loop_NTPase"/>
</dbReference>
<dbReference type="Pfam" id="PF00005">
    <property type="entry name" value="ABC_tran"/>
    <property type="match status" value="1"/>
</dbReference>
<protein>
    <submittedName>
        <fullName evidence="11">ABC-type transport system involved in cytochrome bd biosynthesis fused ATPase/permease subunit</fullName>
    </submittedName>
</protein>
<feature type="transmembrane region" description="Helical" evidence="8">
    <location>
        <begin position="168"/>
        <end position="189"/>
    </location>
</feature>
<organism evidence="11 12">
    <name type="scientific">Variovorax boronicumulans</name>
    <dbReference type="NCBI Taxonomy" id="436515"/>
    <lineage>
        <taxon>Bacteria</taxon>
        <taxon>Pseudomonadati</taxon>
        <taxon>Pseudomonadota</taxon>
        <taxon>Betaproteobacteria</taxon>
        <taxon>Burkholderiales</taxon>
        <taxon>Comamonadaceae</taxon>
        <taxon>Variovorax</taxon>
    </lineage>
</organism>
<evidence type="ECO:0000256" key="8">
    <source>
        <dbReference type="SAM" id="Phobius"/>
    </source>
</evidence>
<sequence length="560" mass="60986">MSFATYWSAYKIAYRAVKKSYHKFHRDFLAVTTMFVLVAAISALPPYLIRIATNQLGLDASGANIVVLAVCGFAVAWTISAVLENVKGAFSAALLARADAALYSSSLKNILSHSTSEQQRISAGELWPIISRAINSFAAITISIFWTILPFVFEIGFTVYFISQSLDSRLSAAFALSIAVLTYVSYVVARKSSGLHLRLFRAENDLQQDFVERHRMLFDIKINQAESREVQQQAARLDTYVRTITSVNNEMAIRLGLQAVAFGIALLAFALAAVLTSTGSVSRAGDFVMTATYLSLVTSRLRLLAASLIDLERSLTGLVQGVKYFVSPSSPVSNPINARTEVVFEVRDLKLSRAEGPTLGFQILQGSTVVISGRSGIGKSTLVTMMLGLQEPKSGQLHFSGEPVTSASSEAILASVAVAPQLPRIFSGTLRENLLLGATQDTDDAFLMGIINELELGNLRSEGIDSVLDARIGIQGHDLSGGEQQRISIGRALARRKQILLIDEPTTGLDDRLVKKVLLCIRSRCETLIMVSHDHRVLQMADQVIDVSEHTDQAEQREAA</sequence>
<reference evidence="11" key="1">
    <citation type="submission" date="2023-07" db="EMBL/GenBank/DDBJ databases">
        <title>Sorghum-associated microbial communities from plants grown in Nebraska, USA.</title>
        <authorList>
            <person name="Schachtman D."/>
        </authorList>
    </citation>
    <scope>NUCLEOTIDE SEQUENCE</scope>
    <source>
        <strain evidence="11">DS2795</strain>
    </source>
</reference>
<dbReference type="GO" id="GO:0140359">
    <property type="term" value="F:ABC-type transporter activity"/>
    <property type="evidence" value="ECO:0007669"/>
    <property type="project" value="InterPro"/>
</dbReference>
<dbReference type="GO" id="GO:0005524">
    <property type="term" value="F:ATP binding"/>
    <property type="evidence" value="ECO:0007669"/>
    <property type="project" value="UniProtKB-KW"/>
</dbReference>
<keyword evidence="5" id="KW-0067">ATP-binding</keyword>
<dbReference type="EMBL" id="JAUSRR010000003">
    <property type="protein sequence ID" value="MDP9923084.1"/>
    <property type="molecule type" value="Genomic_DNA"/>
</dbReference>
<evidence type="ECO:0000256" key="1">
    <source>
        <dbReference type="ARBA" id="ARBA00004651"/>
    </source>
</evidence>
<dbReference type="PANTHER" id="PTHR24221:SF654">
    <property type="entry name" value="ATP-BINDING CASSETTE SUB-FAMILY B MEMBER 6"/>
    <property type="match status" value="1"/>
</dbReference>
<evidence type="ECO:0000256" key="2">
    <source>
        <dbReference type="ARBA" id="ARBA00022475"/>
    </source>
</evidence>
<dbReference type="PROSITE" id="PS00211">
    <property type="entry name" value="ABC_TRANSPORTER_1"/>
    <property type="match status" value="1"/>
</dbReference>
<evidence type="ECO:0000256" key="4">
    <source>
        <dbReference type="ARBA" id="ARBA00022741"/>
    </source>
</evidence>
<evidence type="ECO:0000256" key="6">
    <source>
        <dbReference type="ARBA" id="ARBA00022989"/>
    </source>
</evidence>
<dbReference type="InterPro" id="IPR003593">
    <property type="entry name" value="AAA+_ATPase"/>
</dbReference>
<dbReference type="InterPro" id="IPR036640">
    <property type="entry name" value="ABC1_TM_sf"/>
</dbReference>
<dbReference type="SUPFAM" id="SSF90123">
    <property type="entry name" value="ABC transporter transmembrane region"/>
    <property type="match status" value="1"/>
</dbReference>
<comment type="caution">
    <text evidence="11">The sequence shown here is derived from an EMBL/GenBank/DDBJ whole genome shotgun (WGS) entry which is preliminary data.</text>
</comment>
<gene>
    <name evidence="11" type="ORF">J2W25_002105</name>
</gene>
<dbReference type="PROSITE" id="PS50929">
    <property type="entry name" value="ABC_TM1F"/>
    <property type="match status" value="1"/>
</dbReference>
<feature type="transmembrane region" description="Helical" evidence="8">
    <location>
        <begin position="61"/>
        <end position="83"/>
    </location>
</feature>
<comment type="subcellular location">
    <subcellularLocation>
        <location evidence="1">Cell membrane</location>
        <topology evidence="1">Multi-pass membrane protein</topology>
    </subcellularLocation>
</comment>
<evidence type="ECO:0000313" key="12">
    <source>
        <dbReference type="Proteomes" id="UP001244295"/>
    </source>
</evidence>
<dbReference type="Proteomes" id="UP001244295">
    <property type="component" value="Unassembled WGS sequence"/>
</dbReference>
<dbReference type="GO" id="GO:0005886">
    <property type="term" value="C:plasma membrane"/>
    <property type="evidence" value="ECO:0007669"/>
    <property type="project" value="UniProtKB-SubCell"/>
</dbReference>
<feature type="transmembrane region" description="Helical" evidence="8">
    <location>
        <begin position="255"/>
        <end position="275"/>
    </location>
</feature>
<evidence type="ECO:0000259" key="10">
    <source>
        <dbReference type="PROSITE" id="PS50929"/>
    </source>
</evidence>
<evidence type="ECO:0000313" key="11">
    <source>
        <dbReference type="EMBL" id="MDP9923084.1"/>
    </source>
</evidence>
<dbReference type="PANTHER" id="PTHR24221">
    <property type="entry name" value="ATP-BINDING CASSETTE SUB-FAMILY B"/>
    <property type="match status" value="1"/>
</dbReference>
<feature type="domain" description="ABC transmembrane type-1" evidence="10">
    <location>
        <begin position="29"/>
        <end position="313"/>
    </location>
</feature>
<feature type="domain" description="ABC transporter" evidence="9">
    <location>
        <begin position="338"/>
        <end position="559"/>
    </location>
</feature>
<proteinExistence type="predicted"/>
<dbReference type="PROSITE" id="PS50893">
    <property type="entry name" value="ABC_TRANSPORTER_2"/>
    <property type="match status" value="1"/>
</dbReference>
<keyword evidence="3 8" id="KW-0812">Transmembrane</keyword>
<dbReference type="InterPro" id="IPR011527">
    <property type="entry name" value="ABC1_TM_dom"/>
</dbReference>
<dbReference type="InterPro" id="IPR039421">
    <property type="entry name" value="Type_1_exporter"/>
</dbReference>
<keyword evidence="7 8" id="KW-0472">Membrane</keyword>
<name>A0AAW8DUR4_9BURK</name>
<dbReference type="InterPro" id="IPR003439">
    <property type="entry name" value="ABC_transporter-like_ATP-bd"/>
</dbReference>
<dbReference type="Gene3D" id="1.20.1560.10">
    <property type="entry name" value="ABC transporter type 1, transmembrane domain"/>
    <property type="match status" value="1"/>
</dbReference>
<dbReference type="Gene3D" id="3.40.50.300">
    <property type="entry name" value="P-loop containing nucleotide triphosphate hydrolases"/>
    <property type="match status" value="1"/>
</dbReference>
<feature type="transmembrane region" description="Helical" evidence="8">
    <location>
        <begin position="137"/>
        <end position="162"/>
    </location>
</feature>
<keyword evidence="2" id="KW-1003">Cell membrane</keyword>
<accession>A0AAW8DUR4</accession>
<evidence type="ECO:0000259" key="9">
    <source>
        <dbReference type="PROSITE" id="PS50893"/>
    </source>
</evidence>
<dbReference type="InterPro" id="IPR017871">
    <property type="entry name" value="ABC_transporter-like_CS"/>
</dbReference>
<dbReference type="SUPFAM" id="SSF52540">
    <property type="entry name" value="P-loop containing nucleoside triphosphate hydrolases"/>
    <property type="match status" value="1"/>
</dbReference>
<evidence type="ECO:0000256" key="5">
    <source>
        <dbReference type="ARBA" id="ARBA00022840"/>
    </source>
</evidence>
<evidence type="ECO:0000256" key="3">
    <source>
        <dbReference type="ARBA" id="ARBA00022692"/>
    </source>
</evidence>
<dbReference type="AlphaFoldDB" id="A0AAW8DUR4"/>
<keyword evidence="6 8" id="KW-1133">Transmembrane helix</keyword>
<keyword evidence="4" id="KW-0547">Nucleotide-binding</keyword>
<evidence type="ECO:0000256" key="7">
    <source>
        <dbReference type="ARBA" id="ARBA00023136"/>
    </source>
</evidence>
<dbReference type="GO" id="GO:0016887">
    <property type="term" value="F:ATP hydrolysis activity"/>
    <property type="evidence" value="ECO:0007669"/>
    <property type="project" value="InterPro"/>
</dbReference>
<dbReference type="SMART" id="SM00382">
    <property type="entry name" value="AAA"/>
    <property type="match status" value="1"/>
</dbReference>
<feature type="transmembrane region" description="Helical" evidence="8">
    <location>
        <begin position="28"/>
        <end position="49"/>
    </location>
</feature>